<sequence length="98" mass="10690">MILIPFFIYIERLKQPSRKPDIGKGSPKSSMTNVVYDICCDDVASITTSCLRRKYLKGTSVGSQSGDLASGQDAYAGLNRRGTGRKTQVAGSDIKLMR</sequence>
<organism evidence="2 3">
    <name type="scientific">Eumeta variegata</name>
    <name type="common">Bagworm moth</name>
    <name type="synonym">Eumeta japonica</name>
    <dbReference type="NCBI Taxonomy" id="151549"/>
    <lineage>
        <taxon>Eukaryota</taxon>
        <taxon>Metazoa</taxon>
        <taxon>Ecdysozoa</taxon>
        <taxon>Arthropoda</taxon>
        <taxon>Hexapoda</taxon>
        <taxon>Insecta</taxon>
        <taxon>Pterygota</taxon>
        <taxon>Neoptera</taxon>
        <taxon>Endopterygota</taxon>
        <taxon>Lepidoptera</taxon>
        <taxon>Glossata</taxon>
        <taxon>Ditrysia</taxon>
        <taxon>Tineoidea</taxon>
        <taxon>Psychidae</taxon>
        <taxon>Oiketicinae</taxon>
        <taxon>Eumeta</taxon>
    </lineage>
</organism>
<accession>A0A4C1Z8E0</accession>
<dbReference type="EMBL" id="BGZK01001618">
    <property type="protein sequence ID" value="GBP83374.1"/>
    <property type="molecule type" value="Genomic_DNA"/>
</dbReference>
<comment type="caution">
    <text evidence="2">The sequence shown here is derived from an EMBL/GenBank/DDBJ whole genome shotgun (WGS) entry which is preliminary data.</text>
</comment>
<dbReference type="AlphaFoldDB" id="A0A4C1Z8E0"/>
<reference evidence="2 3" key="1">
    <citation type="journal article" date="2019" name="Commun. Biol.">
        <title>The bagworm genome reveals a unique fibroin gene that provides high tensile strength.</title>
        <authorList>
            <person name="Kono N."/>
            <person name="Nakamura H."/>
            <person name="Ohtoshi R."/>
            <person name="Tomita M."/>
            <person name="Numata K."/>
            <person name="Arakawa K."/>
        </authorList>
    </citation>
    <scope>NUCLEOTIDE SEQUENCE [LARGE SCALE GENOMIC DNA]</scope>
</reference>
<keyword evidence="3" id="KW-1185">Reference proteome</keyword>
<evidence type="ECO:0000313" key="3">
    <source>
        <dbReference type="Proteomes" id="UP000299102"/>
    </source>
</evidence>
<gene>
    <name evidence="2" type="ORF">EVAR_91047_1</name>
</gene>
<evidence type="ECO:0000256" key="1">
    <source>
        <dbReference type="SAM" id="MobiDB-lite"/>
    </source>
</evidence>
<name>A0A4C1Z8E0_EUMVA</name>
<feature type="region of interest" description="Disordered" evidence="1">
    <location>
        <begin position="79"/>
        <end position="98"/>
    </location>
</feature>
<evidence type="ECO:0000313" key="2">
    <source>
        <dbReference type="EMBL" id="GBP83374.1"/>
    </source>
</evidence>
<proteinExistence type="predicted"/>
<protein>
    <submittedName>
        <fullName evidence="2">Uncharacterized protein</fullName>
    </submittedName>
</protein>
<dbReference type="Proteomes" id="UP000299102">
    <property type="component" value="Unassembled WGS sequence"/>
</dbReference>